<feature type="transmembrane region" description="Helical" evidence="2">
    <location>
        <begin position="639"/>
        <end position="660"/>
    </location>
</feature>
<keyword evidence="2" id="KW-0812">Transmembrane</keyword>
<feature type="compositionally biased region" description="Low complexity" evidence="1">
    <location>
        <begin position="45"/>
        <end position="58"/>
    </location>
</feature>
<keyword evidence="4" id="KW-1185">Reference proteome</keyword>
<feature type="region of interest" description="Disordered" evidence="1">
    <location>
        <begin position="85"/>
        <end position="171"/>
    </location>
</feature>
<evidence type="ECO:0000313" key="4">
    <source>
        <dbReference type="Proteomes" id="UP000799424"/>
    </source>
</evidence>
<feature type="region of interest" description="Disordered" evidence="1">
    <location>
        <begin position="264"/>
        <end position="350"/>
    </location>
</feature>
<feature type="region of interest" description="Disordered" evidence="1">
    <location>
        <begin position="1"/>
        <end position="32"/>
    </location>
</feature>
<feature type="compositionally biased region" description="Low complexity" evidence="1">
    <location>
        <begin position="114"/>
        <end position="123"/>
    </location>
</feature>
<gene>
    <name evidence="3" type="ORF">CC86DRAFT_471913</name>
</gene>
<protein>
    <submittedName>
        <fullName evidence="3">Uncharacterized protein</fullName>
    </submittedName>
</protein>
<name>A0A6A6ZFR5_9PLEO</name>
<feature type="compositionally biased region" description="Basic and acidic residues" evidence="1">
    <location>
        <begin position="225"/>
        <end position="235"/>
    </location>
</feature>
<dbReference type="AlphaFoldDB" id="A0A6A6ZFR5"/>
<keyword evidence="2" id="KW-0472">Membrane</keyword>
<keyword evidence="2" id="KW-1133">Transmembrane helix</keyword>
<dbReference type="OrthoDB" id="3691966at2759"/>
<feature type="region of interest" description="Disordered" evidence="1">
    <location>
        <begin position="45"/>
        <end position="66"/>
    </location>
</feature>
<feature type="region of interest" description="Disordered" evidence="1">
    <location>
        <begin position="184"/>
        <end position="235"/>
    </location>
</feature>
<feature type="compositionally biased region" description="Polar residues" evidence="1">
    <location>
        <begin position="1"/>
        <end position="13"/>
    </location>
</feature>
<dbReference type="EMBL" id="MU006243">
    <property type="protein sequence ID" value="KAF2819836.1"/>
    <property type="molecule type" value="Genomic_DNA"/>
</dbReference>
<feature type="compositionally biased region" description="Polar residues" evidence="1">
    <location>
        <begin position="188"/>
        <end position="207"/>
    </location>
</feature>
<evidence type="ECO:0000256" key="2">
    <source>
        <dbReference type="SAM" id="Phobius"/>
    </source>
</evidence>
<evidence type="ECO:0000313" key="3">
    <source>
        <dbReference type="EMBL" id="KAF2819836.1"/>
    </source>
</evidence>
<accession>A0A6A6ZFR5</accession>
<evidence type="ECO:0000256" key="1">
    <source>
        <dbReference type="SAM" id="MobiDB-lite"/>
    </source>
</evidence>
<organism evidence="3 4">
    <name type="scientific">Ophiobolus disseminans</name>
    <dbReference type="NCBI Taxonomy" id="1469910"/>
    <lineage>
        <taxon>Eukaryota</taxon>
        <taxon>Fungi</taxon>
        <taxon>Dikarya</taxon>
        <taxon>Ascomycota</taxon>
        <taxon>Pezizomycotina</taxon>
        <taxon>Dothideomycetes</taxon>
        <taxon>Pleosporomycetidae</taxon>
        <taxon>Pleosporales</taxon>
        <taxon>Pleosporineae</taxon>
        <taxon>Phaeosphaeriaceae</taxon>
        <taxon>Ophiobolus</taxon>
    </lineage>
</organism>
<feature type="transmembrane region" description="Helical" evidence="2">
    <location>
        <begin position="597"/>
        <end position="618"/>
    </location>
</feature>
<proteinExistence type="predicted"/>
<reference evidence="3" key="1">
    <citation type="journal article" date="2020" name="Stud. Mycol.">
        <title>101 Dothideomycetes genomes: a test case for predicting lifestyles and emergence of pathogens.</title>
        <authorList>
            <person name="Haridas S."/>
            <person name="Albert R."/>
            <person name="Binder M."/>
            <person name="Bloem J."/>
            <person name="Labutti K."/>
            <person name="Salamov A."/>
            <person name="Andreopoulos B."/>
            <person name="Baker S."/>
            <person name="Barry K."/>
            <person name="Bills G."/>
            <person name="Bluhm B."/>
            <person name="Cannon C."/>
            <person name="Castanera R."/>
            <person name="Culley D."/>
            <person name="Daum C."/>
            <person name="Ezra D."/>
            <person name="Gonzalez J."/>
            <person name="Henrissat B."/>
            <person name="Kuo A."/>
            <person name="Liang C."/>
            <person name="Lipzen A."/>
            <person name="Lutzoni F."/>
            <person name="Magnuson J."/>
            <person name="Mondo S."/>
            <person name="Nolan M."/>
            <person name="Ohm R."/>
            <person name="Pangilinan J."/>
            <person name="Park H.-J."/>
            <person name="Ramirez L."/>
            <person name="Alfaro M."/>
            <person name="Sun H."/>
            <person name="Tritt A."/>
            <person name="Yoshinaga Y."/>
            <person name="Zwiers L.-H."/>
            <person name="Turgeon B."/>
            <person name="Goodwin S."/>
            <person name="Spatafora J."/>
            <person name="Crous P."/>
            <person name="Grigoriev I."/>
        </authorList>
    </citation>
    <scope>NUCLEOTIDE SEQUENCE</scope>
    <source>
        <strain evidence="3">CBS 113818</strain>
    </source>
</reference>
<dbReference type="Proteomes" id="UP000799424">
    <property type="component" value="Unassembled WGS sequence"/>
</dbReference>
<sequence>METTTQTQASPRTPSAKLSPLKQHPVISDLHTAPDATRTIFLNHPSARWSSSPASSPRIVDPSPVRRSSVYPALSDTMQKGLELGADFFDDGSSGSEWEDSEEDMTQTLSDNDGLGLRSNASRGRSRRRSGMTALPPFKQPPARHSGMDARADENLPSPVDAHGGRRARPISLRPLSKDNVHVVHNSRGGTPRNSLRSSISVTSTTAAGRPKSITDANCAHTKSPKKDNIPGRHRENTSESVLADSIINAHVRTLIALESLNLSPSSSLMDPNSKLFPQRPSFTDERHIKLSPNATTSADDHDRPAHLPSHLVRTPYPFSTPKEFPKPKSRPRSHGVSEGPHSGDTHGFVRLDSAYGEGVEKKEYTDRKGKHVLGFMASEGEYDLRSRLERNEDAQGIIRSRAGSGRKNSESAIWLSLERKSCWRAHSDQQPRKLFKVTVPCSLTTSGPGPESSKDSPDTLDFDDMFLAQRLRAAHAYLAGNWAQRTVSARTLRSISLAQVGTWSGVSAPRCVAPTTSGLLAIGAGLDADAESHSPFTEDSVMALYRHPSSGKARYTWVHWARRIARSNASRRGTHDDMPDSLTAVQFAHGLSVARVLSALTLMLVLSVLAALLWVFLGPGGTGWRTAVQRQRSERVGGGMAVGIFVLLLEGVGFVGWVWSS</sequence>